<comment type="caution">
    <text evidence="2">The sequence shown here is derived from an EMBL/GenBank/DDBJ whole genome shotgun (WGS) entry which is preliminary data.</text>
</comment>
<dbReference type="Proteomes" id="UP000195897">
    <property type="component" value="Unassembled WGS sequence"/>
</dbReference>
<dbReference type="AlphaFoldDB" id="A0A1Y4L8H0"/>
<keyword evidence="1" id="KW-0732">Signal</keyword>
<dbReference type="PROSITE" id="PS51257">
    <property type="entry name" value="PROKAR_LIPOPROTEIN"/>
    <property type="match status" value="1"/>
</dbReference>
<dbReference type="EMBL" id="NFKK01000006">
    <property type="protein sequence ID" value="OUP53026.1"/>
    <property type="molecule type" value="Genomic_DNA"/>
</dbReference>
<evidence type="ECO:0000313" key="3">
    <source>
        <dbReference type="Proteomes" id="UP000195897"/>
    </source>
</evidence>
<name>A0A1Y4L8H0_9FIRM</name>
<accession>A0A1Y4L8H0</accession>
<proteinExistence type="predicted"/>
<protein>
    <recommendedName>
        <fullName evidence="4">Lipoprotein</fullName>
    </recommendedName>
</protein>
<evidence type="ECO:0000256" key="1">
    <source>
        <dbReference type="SAM" id="SignalP"/>
    </source>
</evidence>
<gene>
    <name evidence="2" type="ORF">B5F17_07250</name>
</gene>
<sequence>MKRTLSYLLICALTLGLLAGCGAPADAATEQQSADEPTTTITEQTAQDTVTLDGLTGLLGKTDAELTETLGEGTENWTSDKSFFIGRTYEVTLEDSAATLYTIAQDDEARTVQSLSVWLSDGSAEVSEENVNGWIDTLTAYIGADAEVSGPSEGGAQAWHWSRDAVYYDLQLLDQILTLSIQAVTGGELQ</sequence>
<reference evidence="3" key="1">
    <citation type="submission" date="2017-04" db="EMBL/GenBank/DDBJ databases">
        <title>Function of individual gut microbiota members based on whole genome sequencing of pure cultures obtained from chicken caecum.</title>
        <authorList>
            <person name="Medvecky M."/>
            <person name="Cejkova D."/>
            <person name="Polansky O."/>
            <person name="Karasova D."/>
            <person name="Kubasova T."/>
            <person name="Cizek A."/>
            <person name="Rychlik I."/>
        </authorList>
    </citation>
    <scope>NUCLEOTIDE SEQUENCE [LARGE SCALE GENOMIC DNA]</scope>
    <source>
        <strain evidence="3">An180</strain>
    </source>
</reference>
<evidence type="ECO:0000313" key="2">
    <source>
        <dbReference type="EMBL" id="OUP53026.1"/>
    </source>
</evidence>
<dbReference type="RefSeq" id="WP_087372431.1">
    <property type="nucleotide sequence ID" value="NZ_NFKK01000006.1"/>
</dbReference>
<evidence type="ECO:0008006" key="4">
    <source>
        <dbReference type="Google" id="ProtNLM"/>
    </source>
</evidence>
<feature type="chain" id="PRO_5012102028" description="Lipoprotein" evidence="1">
    <location>
        <begin position="28"/>
        <end position="190"/>
    </location>
</feature>
<feature type="signal peptide" evidence="1">
    <location>
        <begin position="1"/>
        <end position="27"/>
    </location>
</feature>
<organism evidence="2 3">
    <name type="scientific">Butyricicoccus pullicaecorum</name>
    <dbReference type="NCBI Taxonomy" id="501571"/>
    <lineage>
        <taxon>Bacteria</taxon>
        <taxon>Bacillati</taxon>
        <taxon>Bacillota</taxon>
        <taxon>Clostridia</taxon>
        <taxon>Eubacteriales</taxon>
        <taxon>Butyricicoccaceae</taxon>
        <taxon>Butyricicoccus</taxon>
    </lineage>
</organism>